<evidence type="ECO:0000313" key="8">
    <source>
        <dbReference type="EMBL" id="KAE9992150.1"/>
    </source>
</evidence>
<comment type="similarity">
    <text evidence="1">Belongs to the ATP-dependent DNA ligase family.</text>
</comment>
<dbReference type="SUPFAM" id="SSF56091">
    <property type="entry name" value="DNA ligase/mRNA capping enzyme, catalytic domain"/>
    <property type="match status" value="1"/>
</dbReference>
<evidence type="ECO:0000313" key="9">
    <source>
        <dbReference type="Proteomes" id="UP000490939"/>
    </source>
</evidence>
<name>A0A8H3VNK8_VENIN</name>
<dbReference type="Proteomes" id="UP000490939">
    <property type="component" value="Unassembled WGS sequence"/>
</dbReference>
<reference evidence="8 9" key="1">
    <citation type="submission" date="2019-07" db="EMBL/GenBank/DDBJ databases">
        <title>Venturia inaequalis Genome Resource.</title>
        <authorList>
            <person name="Lichtner F.J."/>
        </authorList>
    </citation>
    <scope>NUCLEOTIDE SEQUENCE [LARGE SCALE GENOMIC DNA]</scope>
    <source>
        <strain evidence="8 9">DMI_063113</strain>
    </source>
</reference>
<protein>
    <recommendedName>
        <fullName evidence="7">ATP-dependent DNA ligase family profile domain-containing protein</fullName>
    </recommendedName>
</protein>
<feature type="region of interest" description="Disordered" evidence="6">
    <location>
        <begin position="782"/>
        <end position="813"/>
    </location>
</feature>
<dbReference type="Pfam" id="PF04675">
    <property type="entry name" value="DNA_ligase_A_N"/>
    <property type="match status" value="1"/>
</dbReference>
<feature type="domain" description="ATP-dependent DNA ligase family profile" evidence="7">
    <location>
        <begin position="396"/>
        <end position="517"/>
    </location>
</feature>
<dbReference type="Pfam" id="PF01068">
    <property type="entry name" value="DNA_ligase_A_M"/>
    <property type="match status" value="1"/>
</dbReference>
<comment type="caution">
    <text evidence="8">The sequence shown here is derived from an EMBL/GenBank/DDBJ whole genome shotgun (WGS) entry which is preliminary data.</text>
</comment>
<proteinExistence type="inferred from homology"/>
<feature type="compositionally biased region" description="Polar residues" evidence="6">
    <location>
        <begin position="707"/>
        <end position="731"/>
    </location>
</feature>
<evidence type="ECO:0000256" key="4">
    <source>
        <dbReference type="ARBA" id="ARBA00022840"/>
    </source>
</evidence>
<feature type="compositionally biased region" description="Basic residues" evidence="6">
    <location>
        <begin position="801"/>
        <end position="811"/>
    </location>
</feature>
<dbReference type="EMBL" id="WNWR01000069">
    <property type="protein sequence ID" value="KAE9992150.1"/>
    <property type="molecule type" value="Genomic_DNA"/>
</dbReference>
<dbReference type="GO" id="GO:0006310">
    <property type="term" value="P:DNA recombination"/>
    <property type="evidence" value="ECO:0007669"/>
    <property type="project" value="InterPro"/>
</dbReference>
<dbReference type="AlphaFoldDB" id="A0A8H3VNK8"/>
<dbReference type="GO" id="GO:0006297">
    <property type="term" value="P:nucleotide-excision repair, DNA gap filling"/>
    <property type="evidence" value="ECO:0007669"/>
    <property type="project" value="TreeGrafter"/>
</dbReference>
<dbReference type="GO" id="GO:0003677">
    <property type="term" value="F:DNA binding"/>
    <property type="evidence" value="ECO:0007669"/>
    <property type="project" value="InterPro"/>
</dbReference>
<dbReference type="PROSITE" id="PS50160">
    <property type="entry name" value="DNA_LIGASE_A3"/>
    <property type="match status" value="1"/>
</dbReference>
<dbReference type="InterPro" id="IPR036599">
    <property type="entry name" value="DNA_ligase_N_sf"/>
</dbReference>
<dbReference type="InterPro" id="IPR029710">
    <property type="entry name" value="LIG4"/>
</dbReference>
<keyword evidence="2" id="KW-0436">Ligase</keyword>
<accession>A0A8H3VNK8</accession>
<dbReference type="Gene3D" id="2.40.50.140">
    <property type="entry name" value="Nucleic acid-binding proteins"/>
    <property type="match status" value="1"/>
</dbReference>
<keyword evidence="3" id="KW-0547">Nucleotide-binding</keyword>
<feature type="region of interest" description="Disordered" evidence="6">
    <location>
        <begin position="672"/>
        <end position="750"/>
    </location>
</feature>
<evidence type="ECO:0000256" key="5">
    <source>
        <dbReference type="ARBA" id="ARBA00023242"/>
    </source>
</evidence>
<dbReference type="GO" id="GO:0005524">
    <property type="term" value="F:ATP binding"/>
    <property type="evidence" value="ECO:0007669"/>
    <property type="project" value="UniProtKB-KW"/>
</dbReference>
<dbReference type="PANTHER" id="PTHR45997:SF2">
    <property type="entry name" value="ATP DEPENDENT DNA LIGASE DOMAIN PROTEIN (AFU_ORTHOLOGUE AFUA_5G02430)"/>
    <property type="match status" value="1"/>
</dbReference>
<evidence type="ECO:0000259" key="7">
    <source>
        <dbReference type="PROSITE" id="PS50160"/>
    </source>
</evidence>
<organism evidence="8 9">
    <name type="scientific">Venturia inaequalis</name>
    <name type="common">Apple scab fungus</name>
    <dbReference type="NCBI Taxonomy" id="5025"/>
    <lineage>
        <taxon>Eukaryota</taxon>
        <taxon>Fungi</taxon>
        <taxon>Dikarya</taxon>
        <taxon>Ascomycota</taxon>
        <taxon>Pezizomycotina</taxon>
        <taxon>Dothideomycetes</taxon>
        <taxon>Pleosporomycetidae</taxon>
        <taxon>Venturiales</taxon>
        <taxon>Venturiaceae</taxon>
        <taxon>Venturia</taxon>
    </lineage>
</organism>
<keyword evidence="9" id="KW-1185">Reference proteome</keyword>
<gene>
    <name evidence="8" type="ORF">EG327_009986</name>
</gene>
<evidence type="ECO:0000256" key="2">
    <source>
        <dbReference type="ARBA" id="ARBA00022598"/>
    </source>
</evidence>
<sequence length="1043" mass="118481">MPFLFSEICRLLSDLEKLKKRHPPLLPTALKGETGSKLEYWFRCQRNAIHAPGVDGVAFLSTLFPERRTDRVYGMKEDRLGKLIGRCLNMNSANRRILEDWKTPGRGDLGDRVEMIQKPYDEPGAQDHPVTVEEVDKALNDLASRVRFSGPDVYKRKSPSSSPDDSLRDIFLRLKSSEAKWLTRLILKDFSPVVLDEYLALNAYHFLLPSLLKFQDSFSAAVGLLRGPFCNTPSFTSDSAAAWGFRCQAAASLTPQIGVKIGRPQFLKARSMENCVHLAKKQIWSVERKYDGEFCEIHIDLQKGLGSEIKIFSKSCKDSTEDRNKLHDTIRTCLGIGQAHCAFKKKCILIGEMVVYSNQEQRILEFHHIRKHIRRSGVPIGNDADSQVRPGEHLMIVLYDLLLIDDDPILRRPYSERREQLTKVMTKRIGHAITADRIEIDFSKPDAKETLCNQFAAALHLRMEGLVLKPLQMPYFSLAGDDNSNQRSYIIKLKKDYLPEFDGERDVQDFAVIGASYDPKLAQKSNIGELEFTTFHLGCMINKKDVARFDQRPVYRVVDAIDLHQCIPPAELRILNEYARFQSIPFVREDDRLRDAEDIGFDLVLDRTPSSKIKVILIEPIVVEVLGSSYEKPSNKAYYMLRHPRILKVHLDRSWKETVSFDELQEEADKALKLPQDESTESKKMSQNVKDVLGRFRSQSEQDRVQRSTSKLKATASPATTVRTTQSSHSDSPCVRRQQGSSNPKDQPHVLVRVDTAELRLGEVQTIAPALKLSGSDLKVASGSLPKPKSSAVASISKSGNLKRPKSHRKRASDEILEPRPTKTIVLGTRTPPRGQRTLTDITNDKSTRIVNRSPPAFPIVRATGERKAVIPKIASKRPSITCSWPDCPFANAVVYLSPCIRGQSWVADDLLTCHGTERATDLEHWLRDNAKQPSLGSVIAESAAWPSMQKIVLVESRREEATRALVEEIRKVGLRDEVIFFDWRFLEEWNKFESGMERFCPQKFLAVAKRYLYGRTIWEDGREEVSFLDKDSASIPRDWIMQ</sequence>
<dbReference type="Gene3D" id="3.30.470.30">
    <property type="entry name" value="DNA ligase/mRNA capping enzyme"/>
    <property type="match status" value="1"/>
</dbReference>
<dbReference type="GO" id="GO:0006303">
    <property type="term" value="P:double-strand break repair via nonhomologous end joining"/>
    <property type="evidence" value="ECO:0007669"/>
    <property type="project" value="TreeGrafter"/>
</dbReference>
<feature type="compositionally biased region" description="Basic and acidic residues" evidence="6">
    <location>
        <begin position="692"/>
        <end position="706"/>
    </location>
</feature>
<dbReference type="InterPro" id="IPR012340">
    <property type="entry name" value="NA-bd_OB-fold"/>
</dbReference>
<dbReference type="InterPro" id="IPR012308">
    <property type="entry name" value="DNA_ligase_ATP-dep_N"/>
</dbReference>
<evidence type="ECO:0000256" key="1">
    <source>
        <dbReference type="ARBA" id="ARBA00007572"/>
    </source>
</evidence>
<evidence type="ECO:0000256" key="6">
    <source>
        <dbReference type="SAM" id="MobiDB-lite"/>
    </source>
</evidence>
<dbReference type="GO" id="GO:0032807">
    <property type="term" value="C:DNA ligase IV complex"/>
    <property type="evidence" value="ECO:0007669"/>
    <property type="project" value="TreeGrafter"/>
</dbReference>
<dbReference type="GO" id="GO:0003910">
    <property type="term" value="F:DNA ligase (ATP) activity"/>
    <property type="evidence" value="ECO:0007669"/>
    <property type="project" value="InterPro"/>
</dbReference>
<feature type="compositionally biased region" description="Basic and acidic residues" evidence="6">
    <location>
        <begin position="672"/>
        <end position="684"/>
    </location>
</feature>
<dbReference type="PANTHER" id="PTHR45997">
    <property type="entry name" value="DNA LIGASE 4"/>
    <property type="match status" value="1"/>
</dbReference>
<keyword evidence="4" id="KW-0067">ATP-binding</keyword>
<evidence type="ECO:0000256" key="3">
    <source>
        <dbReference type="ARBA" id="ARBA00022741"/>
    </source>
</evidence>
<dbReference type="Gene3D" id="1.10.3260.10">
    <property type="entry name" value="DNA ligase, ATP-dependent, N-terminal domain"/>
    <property type="match status" value="1"/>
</dbReference>
<dbReference type="InterPro" id="IPR012310">
    <property type="entry name" value="DNA_ligase_ATP-dep_cent"/>
</dbReference>
<keyword evidence="5" id="KW-0539">Nucleus</keyword>